<organism evidence="4 5">
    <name type="scientific">Fundicoccus culcitae</name>
    <dbReference type="NCBI Taxonomy" id="2969821"/>
    <lineage>
        <taxon>Bacteria</taxon>
        <taxon>Bacillati</taxon>
        <taxon>Bacillota</taxon>
        <taxon>Bacilli</taxon>
        <taxon>Lactobacillales</taxon>
        <taxon>Aerococcaceae</taxon>
        <taxon>Fundicoccus</taxon>
    </lineage>
</organism>
<proteinExistence type="predicted"/>
<keyword evidence="2" id="KW-0560">Oxidoreductase</keyword>
<keyword evidence="1" id="KW-0285">Flavoprotein</keyword>
<dbReference type="InterPro" id="IPR001155">
    <property type="entry name" value="OxRdtase_FMN_N"/>
</dbReference>
<dbReference type="InterPro" id="IPR051799">
    <property type="entry name" value="NADH_flavin_oxidoreductase"/>
</dbReference>
<dbReference type="InterPro" id="IPR013785">
    <property type="entry name" value="Aldolase_TIM"/>
</dbReference>
<dbReference type="CDD" id="cd04735">
    <property type="entry name" value="OYE_like_4_FMN"/>
    <property type="match status" value="1"/>
</dbReference>
<dbReference type="Gene3D" id="3.20.20.70">
    <property type="entry name" value="Aldolase class I"/>
    <property type="match status" value="1"/>
</dbReference>
<gene>
    <name evidence="4" type="ORF">NRE15_10360</name>
</gene>
<sequence>MNKKYEKLFESVQLPNGRVLENRFVMAPMVVEGSSYEGDVQEDDLKYFARRSKSAGTLIAGAANVGPLGNAFGYGLSNKSDDQLEGLTQLATTMKADGATAIAQIFHPGREAKYSYKDEGKVYGPSDANYSFLPYPVTGLTAVQVEEFIGYFKDATRRSIAAGFDGVEIHGANHYLIQQFFSEISNTRTDQWGGSLEKRAAFPKAILKAVKEVVKDSGRIDFIIGYRISPEEIHGDNVGYTADEALYLIEELTNIGLDYIHTAQWGPEAYKTTSKRGQHQGQVINALVKDVIAGKAVLIGAGDVTSPDKALDALNYVDLVAMASAIIVEPDFVEKLKNGHEADINFDVAGRVEDLALPANFYLQAPPLKASGSIPAESIALLETK</sequence>
<evidence type="ECO:0000259" key="3">
    <source>
        <dbReference type="Pfam" id="PF00724"/>
    </source>
</evidence>
<dbReference type="Pfam" id="PF00724">
    <property type="entry name" value="Oxidored_FMN"/>
    <property type="match status" value="1"/>
</dbReference>
<evidence type="ECO:0000256" key="1">
    <source>
        <dbReference type="ARBA" id="ARBA00022630"/>
    </source>
</evidence>
<dbReference type="EMBL" id="CP102453">
    <property type="protein sequence ID" value="UUX33301.1"/>
    <property type="molecule type" value="Genomic_DNA"/>
</dbReference>
<accession>A0ABY5P3Z6</accession>
<evidence type="ECO:0000313" key="5">
    <source>
        <dbReference type="Proteomes" id="UP001315967"/>
    </source>
</evidence>
<feature type="domain" description="NADH:flavin oxidoreductase/NADH oxidase N-terminal" evidence="3">
    <location>
        <begin position="7"/>
        <end position="341"/>
    </location>
</feature>
<dbReference type="RefSeq" id="WP_313792802.1">
    <property type="nucleotide sequence ID" value="NZ_CP102453.1"/>
</dbReference>
<protein>
    <submittedName>
        <fullName evidence="4">NADH-dependent flavin oxidoreductase</fullName>
    </submittedName>
</protein>
<dbReference type="SUPFAM" id="SSF51395">
    <property type="entry name" value="FMN-linked oxidoreductases"/>
    <property type="match status" value="1"/>
</dbReference>
<name>A0ABY5P3Z6_9LACT</name>
<reference evidence="4 5" key="1">
    <citation type="submission" date="2022-08" db="EMBL/GenBank/DDBJ databases">
        <title>Aerococcaceae sp. nov isolated from spoiled eye mask.</title>
        <authorList>
            <person name="Zhou G."/>
            <person name="Xie X.-B."/>
            <person name="Shi Q.-S."/>
            <person name="Wang Y.-S."/>
            <person name="Wen X."/>
            <person name="Peng H."/>
            <person name="Yang X.-J."/>
            <person name="Tao H.-B."/>
            <person name="Huang X.-M."/>
        </authorList>
    </citation>
    <scope>NUCLEOTIDE SEQUENCE [LARGE SCALE GENOMIC DNA]</scope>
    <source>
        <strain evidence="5">DM20194951</strain>
    </source>
</reference>
<evidence type="ECO:0000256" key="2">
    <source>
        <dbReference type="ARBA" id="ARBA00023002"/>
    </source>
</evidence>
<dbReference type="Proteomes" id="UP001315967">
    <property type="component" value="Chromosome"/>
</dbReference>
<evidence type="ECO:0000313" key="4">
    <source>
        <dbReference type="EMBL" id="UUX33301.1"/>
    </source>
</evidence>
<keyword evidence="5" id="KW-1185">Reference proteome</keyword>
<dbReference type="PANTHER" id="PTHR43656:SF2">
    <property type="entry name" value="BINDING OXIDOREDUCTASE, PUTATIVE (AFU_ORTHOLOGUE AFUA_2G08260)-RELATED"/>
    <property type="match status" value="1"/>
</dbReference>
<dbReference type="PANTHER" id="PTHR43656">
    <property type="entry name" value="BINDING OXIDOREDUCTASE, PUTATIVE (AFU_ORTHOLOGUE AFUA_2G08260)-RELATED"/>
    <property type="match status" value="1"/>
</dbReference>